<name>V2Q0I9_9BACT</name>
<dbReference type="EMBL" id="CP097562">
    <property type="protein sequence ID" value="USF24159.1"/>
    <property type="molecule type" value="Genomic_DNA"/>
</dbReference>
<evidence type="ECO:0000313" key="14">
    <source>
        <dbReference type="Proteomes" id="UP000017429"/>
    </source>
</evidence>
<dbReference type="InterPro" id="IPR033114">
    <property type="entry name" value="HNH_CAS9"/>
</dbReference>
<dbReference type="GO" id="GO:0043571">
    <property type="term" value="P:maintenance of CRISPR repeat elements"/>
    <property type="evidence" value="ECO:0007669"/>
    <property type="project" value="UniProtKB-UniRule"/>
</dbReference>
<organism evidence="13 14">
    <name type="scientific">Mucispirillum schaedleri ASF457</name>
    <dbReference type="NCBI Taxonomy" id="1379858"/>
    <lineage>
        <taxon>Bacteria</taxon>
        <taxon>Pseudomonadati</taxon>
        <taxon>Deferribacterota</taxon>
        <taxon>Deferribacteres</taxon>
        <taxon>Deferribacterales</taxon>
        <taxon>Mucispirillaceae</taxon>
        <taxon>Mucispirillum</taxon>
    </lineage>
</organism>
<comment type="subunit">
    <text evidence="11 12">Monomer. Binds crRNA and tracrRNA.</text>
</comment>
<keyword evidence="4 12" id="KW-0255">Endonuclease</keyword>
<evidence type="ECO:0000256" key="11">
    <source>
        <dbReference type="ARBA" id="ARBA00046380"/>
    </source>
</evidence>
<reference evidence="13" key="2">
    <citation type="submission" date="2022-05" db="EMBL/GenBank/DDBJ databases">
        <authorList>
            <person name="Proctor A.L."/>
            <person name="Phillips G.J."/>
            <person name="Wannemuehler M.J."/>
        </authorList>
    </citation>
    <scope>NUCLEOTIDE SEQUENCE</scope>
    <source>
        <strain evidence="13">ASF457</strain>
    </source>
</reference>
<keyword evidence="9 12" id="KW-0238">DNA-binding</keyword>
<dbReference type="InterPro" id="IPR028629">
    <property type="entry name" value="Cas9"/>
</dbReference>
<keyword evidence="8 12" id="KW-0051">Antiviral defense</keyword>
<dbReference type="eggNOG" id="COG3513">
    <property type="taxonomic scope" value="Bacteria"/>
</dbReference>
<dbReference type="Proteomes" id="UP000017429">
    <property type="component" value="Chromosome"/>
</dbReference>
<feature type="active site" description="For RuvC-like nuclease domain" evidence="12">
    <location>
        <position position="13"/>
    </location>
</feature>
<dbReference type="NCBIfam" id="TIGR01865">
    <property type="entry name" value="cas_Csn1"/>
    <property type="match status" value="1"/>
</dbReference>
<keyword evidence="3" id="KW-0479">Metal-binding</keyword>
<proteinExistence type="inferred from homology"/>
<keyword evidence="2 12" id="KW-0540">Nuclease</keyword>
<evidence type="ECO:0000256" key="8">
    <source>
        <dbReference type="ARBA" id="ARBA00023118"/>
    </source>
</evidence>
<reference evidence="13" key="3">
    <citation type="submission" date="2022-06" db="EMBL/GenBank/DDBJ databases">
        <title>Resources to Facilitate Use of the Altered Schaedler Flora (ASF) Mouse Model to Study Microbiome Function.</title>
        <authorList>
            <person name="Proctor A."/>
            <person name="Parvinroo S."/>
            <person name="Richie T."/>
            <person name="Jia X."/>
            <person name="Lee S.T.M."/>
            <person name="Karp P.D."/>
            <person name="Paley S."/>
            <person name="Kostic A.D."/>
            <person name="Pierre J.F."/>
            <person name="Wannemuehler M.J."/>
            <person name="Phillips G.J."/>
        </authorList>
    </citation>
    <scope>NUCLEOTIDE SEQUENCE</scope>
    <source>
        <strain evidence="13">ASF457</strain>
    </source>
</reference>
<keyword evidence="10" id="KW-0464">Manganese</keyword>
<evidence type="ECO:0000256" key="5">
    <source>
        <dbReference type="ARBA" id="ARBA00022801"/>
    </source>
</evidence>
<dbReference type="GO" id="GO:0004519">
    <property type="term" value="F:endonuclease activity"/>
    <property type="evidence" value="ECO:0007669"/>
    <property type="project" value="UniProtKB-UniRule"/>
</dbReference>
<comment type="function">
    <text evidence="12">CRISPR (clustered regularly interspaced short palindromic repeat) is an adaptive immune system that provides protection against mobile genetic elements (viruses, transposable elements and conjugative plasmids). CRISPR clusters contain spacers, sequences complementary to antecedent mobile elements, and target invading nucleic acids. CRISPR clusters are transcribed and processed into CRISPR RNA (crRNA). In type II CRISPR systems correct processing of pre-crRNA requires a trans-encoded small RNA (tracrRNA), endogenous ribonuclease 3 (rnc) and this protein. The tracrRNA serves as a guide for ribonuclease 3-aided processing of pre-crRNA. Subsequently Cas9/crRNA/tracrRNA endonucleolytically cleaves linear or circular dsDNA target complementary to the spacer; Cas9 is inactive in the absence of the 2 guide RNAs (gRNA). Cas9 recognizes the protospacer adjacent motif (PAM) in the CRISPR repeat sequences to help distinguish self versus nonself, as targets within the bacterial CRISPR locus do not have PAMs. PAM recognition is also required for catalytic activity.</text>
</comment>
<dbReference type="KEGG" id="msch:N508_001238"/>
<dbReference type="RefSeq" id="WP_023275528.1">
    <property type="nucleotide sequence ID" value="NZ_CP097562.1"/>
</dbReference>
<evidence type="ECO:0000256" key="3">
    <source>
        <dbReference type="ARBA" id="ARBA00022723"/>
    </source>
</evidence>
<dbReference type="GO" id="GO:0003677">
    <property type="term" value="F:DNA binding"/>
    <property type="evidence" value="ECO:0007669"/>
    <property type="project" value="UniProtKB-UniRule"/>
</dbReference>
<feature type="active site" description="Proton acceptor for HNH nuclease domain" evidence="12">
    <location>
        <position position="604"/>
    </location>
</feature>
<comment type="cofactor">
    <cofactor evidence="1">
        <name>Mg(2+)</name>
        <dbReference type="ChEBI" id="CHEBI:18420"/>
    </cofactor>
</comment>
<comment type="similarity">
    <text evidence="12">Belongs to the CRISPR-associated Cas9 family.</text>
</comment>
<dbReference type="InterPro" id="IPR003615">
    <property type="entry name" value="HNH_nuc"/>
</dbReference>
<dbReference type="GO" id="GO:0003723">
    <property type="term" value="F:RNA binding"/>
    <property type="evidence" value="ECO:0007669"/>
    <property type="project" value="UniProtKB-UniRule"/>
</dbReference>
<dbReference type="InterPro" id="IPR040619">
    <property type="entry name" value="Cas9_alpha-helical_lobe"/>
</dbReference>
<evidence type="ECO:0000256" key="7">
    <source>
        <dbReference type="ARBA" id="ARBA00022884"/>
    </source>
</evidence>
<sequence length="1044" mass="121712">MAEKKFKYRLGLDLGTNSIGWCMLRLNKDNEPAAVIKSGVRIFHDGRNEKTKEPLAVVRRNARSIRRNLDRKISRRNHLLNTLVKYFLLPSNEIERKALAVLNPYELRSRAVNERLELFELGRLLMHLSKRRGFKSNRKVDKEDSSGKIKPAIERLKNKMQETNKKTAGEYLYSLMQNGKPVRARLGRIDGSNGYEIYLDRALIEEEYNLIMNEQKKHHKELTDDIINEIFNIIFYQRPLKKQIIGKCSLTGEDTKLKKAHVLAQDFILLQKVQDLRVFDDNQLEFRPLSNDEKDIIKRELRKKKEVSYENIRKLLKKYYENVKYGMFSHETLYKKLQGNKTNALMSDKEIIGDSWYSLSPEVQYDIIEELYSDKDNDELSKLYSEKFNLNESQINGLLNKAIYRLDSGYIRYGKTAVTNLNSIMDKDNLNLHDAREEAGYEKENKQDASEYLEYYGKVLPDSVVDPQIENPKNDEERYGKIANPTVHAALNQLRKLVNELIKLYGKPEQIVIELARDLKNSRKAKDVINKKIAENRKLNEEVDKTLQEYSEKYNTHIVKNKLNRDKVKLWRELGKDPLERKCIYTGEQINIAKLFSDEVQIEHIVPYSKTLDDSFNNKTLSMKQANYYKGNKTPYEAFKDSKDGYNYDDIIARAKLLNNDNKFKRFTKDAMDIYNRDGKDFIARQLSDTQYLSTRALIYLQSLYEKAHHSSIWTIPGQLTALIRNYLGLNTLISNDKNKNRNDHRHHAVDAFVVAVTSRSLLQKISYAASLQEDLDNRNVSSYRNKLLEKMPEPFPNYRKSLELAIDNIKTSHKADRSISGKLHEDTAYGIVENDDKYNVVTRWTVDKFKEQKHFETIRDNELKEIACSDKELFAKIVETRKIKSIRKLAKENPVIKIKDKSGRDYKAFAGGNNICVEIYEVDGVRKSEVIQLFDAAQKGFMPEWMKKYPNGKLLMRLFKGDVIGFIENRKYNYYTIKGISIADQNLKLLAINKAEGIFKKGLNILFDSNNKNSLNAKQFNISVTGIVTKKKTADVNFWKNRK</sequence>
<dbReference type="Pfam" id="PF18470">
    <property type="entry name" value="Cas9_a"/>
    <property type="match status" value="1"/>
</dbReference>
<evidence type="ECO:0000256" key="9">
    <source>
        <dbReference type="ARBA" id="ARBA00023125"/>
    </source>
</evidence>
<dbReference type="Pfam" id="PF13395">
    <property type="entry name" value="HNH_4"/>
    <property type="match status" value="1"/>
</dbReference>
<keyword evidence="7 12" id="KW-0694">RNA-binding</keyword>
<gene>
    <name evidence="12 13" type="primary">cas9</name>
    <name evidence="13" type="ORF">N508_001238</name>
</gene>
<evidence type="ECO:0000313" key="13">
    <source>
        <dbReference type="EMBL" id="USF24159.1"/>
    </source>
</evidence>
<evidence type="ECO:0000256" key="2">
    <source>
        <dbReference type="ARBA" id="ARBA00022722"/>
    </source>
</evidence>
<dbReference type="PROSITE" id="PS51749">
    <property type="entry name" value="HNH_CAS9"/>
    <property type="match status" value="1"/>
</dbReference>
<evidence type="ECO:0000256" key="12">
    <source>
        <dbReference type="HAMAP-Rule" id="MF_01480"/>
    </source>
</evidence>
<keyword evidence="6" id="KW-0460">Magnesium</keyword>
<dbReference type="HAMAP" id="MF_01480">
    <property type="entry name" value="Cas9"/>
    <property type="match status" value="1"/>
</dbReference>
<comment type="caution">
    <text evidence="12">Lacks conserved residue(s) required for the propagation of feature annotation.</text>
</comment>
<accession>V2Q0I9</accession>
<evidence type="ECO:0000256" key="6">
    <source>
        <dbReference type="ARBA" id="ARBA00022842"/>
    </source>
</evidence>
<dbReference type="InterPro" id="IPR036397">
    <property type="entry name" value="RNaseH_sf"/>
</dbReference>
<dbReference type="Pfam" id="PF18541">
    <property type="entry name" value="RuvC_III"/>
    <property type="match status" value="1"/>
</dbReference>
<evidence type="ECO:0000256" key="4">
    <source>
        <dbReference type="ARBA" id="ARBA00022759"/>
    </source>
</evidence>
<protein>
    <recommendedName>
        <fullName evidence="12">CRISPR-associated endonuclease Cas9</fullName>
        <ecNumber evidence="12">3.1.-.-</ecNumber>
    </recommendedName>
</protein>
<dbReference type="AlphaFoldDB" id="V2Q0I9"/>
<evidence type="ECO:0000256" key="1">
    <source>
        <dbReference type="ARBA" id="ARBA00001946"/>
    </source>
</evidence>
<dbReference type="Gene3D" id="3.30.420.10">
    <property type="entry name" value="Ribonuclease H-like superfamily/Ribonuclease H"/>
    <property type="match status" value="3"/>
</dbReference>
<comment type="domain">
    <text evidence="12">Has 2 endonuclease domains. The discontinuous RuvC-like domain cleaves the target DNA noncomplementary to crRNA while the HNH nuclease domain cleaves the target DNA complementary to crRNA.</text>
</comment>
<keyword evidence="14" id="KW-1185">Reference proteome</keyword>
<dbReference type="GO" id="GO:0046872">
    <property type="term" value="F:metal ion binding"/>
    <property type="evidence" value="ECO:0007669"/>
    <property type="project" value="UniProtKB-UniRule"/>
</dbReference>
<keyword evidence="5 12" id="KW-0378">Hydrolase</keyword>
<dbReference type="GO" id="GO:0016787">
    <property type="term" value="F:hydrolase activity"/>
    <property type="evidence" value="ECO:0007669"/>
    <property type="project" value="UniProtKB-KW"/>
</dbReference>
<dbReference type="InterPro" id="IPR041383">
    <property type="entry name" value="RuvC_III"/>
</dbReference>
<reference evidence="13" key="1">
    <citation type="journal article" date="2014" name="Genome Announc.">
        <title>Draft genome sequences of the altered schaedler flora, a defined bacterial community from gnotobiotic mice.</title>
        <authorList>
            <person name="Wannemuehler M.J."/>
            <person name="Overstreet A.M."/>
            <person name="Ward D.V."/>
            <person name="Phillips G.J."/>
        </authorList>
    </citation>
    <scope>NUCLEOTIDE SEQUENCE</scope>
    <source>
        <strain evidence="13">ASF457</strain>
    </source>
</reference>
<evidence type="ECO:0000256" key="10">
    <source>
        <dbReference type="ARBA" id="ARBA00023211"/>
    </source>
</evidence>
<dbReference type="EC" id="3.1.-.-" evidence="12"/>
<dbReference type="GO" id="GO:0051607">
    <property type="term" value="P:defense response to virus"/>
    <property type="evidence" value="ECO:0007669"/>
    <property type="project" value="UniProtKB-UniRule"/>
</dbReference>